<evidence type="ECO:0000256" key="5">
    <source>
        <dbReference type="ARBA" id="ARBA00023186"/>
    </source>
</evidence>
<evidence type="ECO:0000256" key="3">
    <source>
        <dbReference type="ARBA" id="ARBA00022771"/>
    </source>
</evidence>
<dbReference type="InterPro" id="IPR001623">
    <property type="entry name" value="DnaJ_domain"/>
</dbReference>
<dbReference type="GO" id="GO:0003677">
    <property type="term" value="F:DNA binding"/>
    <property type="evidence" value="ECO:0007669"/>
    <property type="project" value="UniProtKB-KW"/>
</dbReference>
<evidence type="ECO:0000313" key="8">
    <source>
        <dbReference type="Proteomes" id="UP000268007"/>
    </source>
</evidence>
<dbReference type="RefSeq" id="WP_121198535.1">
    <property type="nucleotide sequence ID" value="NZ_RBKU01000001.1"/>
</dbReference>
<dbReference type="Gene3D" id="2.60.260.20">
    <property type="entry name" value="Urease metallochaperone UreE, N-terminal domain"/>
    <property type="match status" value="2"/>
</dbReference>
<sequence>MDYKDYYKVLGVKKDASTDEIKKAYRKLAVKYHPDKNPGDKAAEEKFKEANEANEILGNAEKRKKYDEMGENWQQYANNPYAQGRPGRQSYGTEDFYGDGSQFSSFFDSIFGGAGGAGFGGSKRKSSRPNRGQDTEATIELTLEESFNGTTRQVTLDGSKLNLKFKPGTAEGQVLRLKGKGNPGYNGGENGDLLITVHLAPHPRFELKGNDLYFDQPLDVYTAILGGKVTVNGIDKAVNMNIPAGTDSHKTLRLKGMGMPVFNKPEERGDAYVRMVIVTPKNLSAEETELFTKLAALKK</sequence>
<dbReference type="Pfam" id="PF01556">
    <property type="entry name" value="DnaJ_C"/>
    <property type="match status" value="1"/>
</dbReference>
<comment type="caution">
    <text evidence="7">The sequence shown here is derived from an EMBL/GenBank/DDBJ whole genome shotgun (WGS) entry which is preliminary data.</text>
</comment>
<dbReference type="Proteomes" id="UP000268007">
    <property type="component" value="Unassembled WGS sequence"/>
</dbReference>
<dbReference type="SMART" id="SM00271">
    <property type="entry name" value="DnaJ"/>
    <property type="match status" value="1"/>
</dbReference>
<feature type="domain" description="J" evidence="6">
    <location>
        <begin position="5"/>
        <end position="70"/>
    </location>
</feature>
<dbReference type="GO" id="GO:0051082">
    <property type="term" value="F:unfolded protein binding"/>
    <property type="evidence" value="ECO:0007669"/>
    <property type="project" value="InterPro"/>
</dbReference>
<dbReference type="InterPro" id="IPR002939">
    <property type="entry name" value="DnaJ_C"/>
</dbReference>
<dbReference type="GO" id="GO:0005737">
    <property type="term" value="C:cytoplasm"/>
    <property type="evidence" value="ECO:0007669"/>
    <property type="project" value="TreeGrafter"/>
</dbReference>
<dbReference type="InterPro" id="IPR008971">
    <property type="entry name" value="HSP40/DnaJ_pept-bd"/>
</dbReference>
<dbReference type="OrthoDB" id="9779889at2"/>
<keyword evidence="5" id="KW-0143">Chaperone</keyword>
<dbReference type="AlphaFoldDB" id="A0A495J3R7"/>
<dbReference type="CDD" id="cd06257">
    <property type="entry name" value="DnaJ"/>
    <property type="match status" value="1"/>
</dbReference>
<gene>
    <name evidence="7" type="ORF">BDD43_3194</name>
</gene>
<name>A0A495J3R7_9SPHI</name>
<evidence type="ECO:0000259" key="6">
    <source>
        <dbReference type="PROSITE" id="PS50076"/>
    </source>
</evidence>
<accession>A0A495J3R7</accession>
<dbReference type="InterPro" id="IPR018253">
    <property type="entry name" value="DnaJ_domain_CS"/>
</dbReference>
<reference evidence="7 8" key="1">
    <citation type="submission" date="2018-10" db="EMBL/GenBank/DDBJ databases">
        <title>Genomic Encyclopedia of Archaeal and Bacterial Type Strains, Phase II (KMG-II): from individual species to whole genera.</title>
        <authorList>
            <person name="Goeker M."/>
        </authorList>
    </citation>
    <scope>NUCLEOTIDE SEQUENCE [LARGE SCALE GENOMIC DNA]</scope>
    <source>
        <strain evidence="7 8">DSM 18602</strain>
    </source>
</reference>
<dbReference type="Pfam" id="PF00226">
    <property type="entry name" value="DnaJ"/>
    <property type="match status" value="1"/>
</dbReference>
<protein>
    <submittedName>
        <fullName evidence="7">Curved DNA-binding protein</fullName>
    </submittedName>
</protein>
<evidence type="ECO:0000256" key="2">
    <source>
        <dbReference type="ARBA" id="ARBA00022737"/>
    </source>
</evidence>
<dbReference type="SUPFAM" id="SSF49493">
    <property type="entry name" value="HSP40/DnaJ peptide-binding domain"/>
    <property type="match status" value="2"/>
</dbReference>
<keyword evidence="7" id="KW-0238">DNA-binding</keyword>
<dbReference type="GO" id="GO:0008270">
    <property type="term" value="F:zinc ion binding"/>
    <property type="evidence" value="ECO:0007669"/>
    <property type="project" value="UniProtKB-KW"/>
</dbReference>
<dbReference type="Gene3D" id="1.10.287.110">
    <property type="entry name" value="DnaJ domain"/>
    <property type="match status" value="1"/>
</dbReference>
<dbReference type="InterPro" id="IPR036869">
    <property type="entry name" value="J_dom_sf"/>
</dbReference>
<dbReference type="PRINTS" id="PR00625">
    <property type="entry name" value="JDOMAIN"/>
</dbReference>
<keyword evidence="3" id="KW-0863">Zinc-finger</keyword>
<keyword evidence="2" id="KW-0677">Repeat</keyword>
<dbReference type="GO" id="GO:0042026">
    <property type="term" value="P:protein refolding"/>
    <property type="evidence" value="ECO:0007669"/>
    <property type="project" value="TreeGrafter"/>
</dbReference>
<keyword evidence="8" id="KW-1185">Reference proteome</keyword>
<dbReference type="PANTHER" id="PTHR43096:SF52">
    <property type="entry name" value="DNAJ HOMOLOG 1, MITOCHONDRIAL-RELATED"/>
    <property type="match status" value="1"/>
</dbReference>
<evidence type="ECO:0000256" key="4">
    <source>
        <dbReference type="ARBA" id="ARBA00022833"/>
    </source>
</evidence>
<dbReference type="FunFam" id="2.60.260.20:FF:000005">
    <property type="entry name" value="Chaperone protein dnaJ 1, mitochondrial"/>
    <property type="match status" value="1"/>
</dbReference>
<keyword evidence="1" id="KW-0479">Metal-binding</keyword>
<evidence type="ECO:0000256" key="1">
    <source>
        <dbReference type="ARBA" id="ARBA00022723"/>
    </source>
</evidence>
<dbReference type="EMBL" id="RBKU01000001">
    <property type="protein sequence ID" value="RKR82994.1"/>
    <property type="molecule type" value="Genomic_DNA"/>
</dbReference>
<dbReference type="PROSITE" id="PS50076">
    <property type="entry name" value="DNAJ_2"/>
    <property type="match status" value="1"/>
</dbReference>
<dbReference type="PROSITE" id="PS00636">
    <property type="entry name" value="DNAJ_1"/>
    <property type="match status" value="1"/>
</dbReference>
<dbReference type="PANTHER" id="PTHR43096">
    <property type="entry name" value="DNAJ HOMOLOG 1, MITOCHONDRIAL-RELATED"/>
    <property type="match status" value="1"/>
</dbReference>
<proteinExistence type="predicted"/>
<dbReference type="SUPFAM" id="SSF46565">
    <property type="entry name" value="Chaperone J-domain"/>
    <property type="match status" value="1"/>
</dbReference>
<keyword evidence="4" id="KW-0862">Zinc</keyword>
<evidence type="ECO:0000313" key="7">
    <source>
        <dbReference type="EMBL" id="RKR82994.1"/>
    </source>
</evidence>
<organism evidence="7 8">
    <name type="scientific">Mucilaginibacter gracilis</name>
    <dbReference type="NCBI Taxonomy" id="423350"/>
    <lineage>
        <taxon>Bacteria</taxon>
        <taxon>Pseudomonadati</taxon>
        <taxon>Bacteroidota</taxon>
        <taxon>Sphingobacteriia</taxon>
        <taxon>Sphingobacteriales</taxon>
        <taxon>Sphingobacteriaceae</taxon>
        <taxon>Mucilaginibacter</taxon>
    </lineage>
</organism>
<dbReference type="CDD" id="cd10747">
    <property type="entry name" value="DnaJ_C"/>
    <property type="match status" value="1"/>
</dbReference>